<proteinExistence type="predicted"/>
<feature type="transmembrane region" description="Helical" evidence="1">
    <location>
        <begin position="196"/>
        <end position="215"/>
    </location>
</feature>
<gene>
    <name evidence="2" type="ORF">N7472_001056</name>
</gene>
<keyword evidence="1" id="KW-0812">Transmembrane</keyword>
<keyword evidence="1" id="KW-1133">Transmembrane helix</keyword>
<keyword evidence="1" id="KW-0472">Membrane</keyword>
<dbReference type="Proteomes" id="UP001150879">
    <property type="component" value="Unassembled WGS sequence"/>
</dbReference>
<keyword evidence="3" id="KW-1185">Reference proteome</keyword>
<accession>A0A9W9T658</accession>
<name>A0A9W9T658_9EURO</name>
<protein>
    <submittedName>
        <fullName evidence="2">FAR-17a/AIG1-like protein</fullName>
    </submittedName>
</protein>
<evidence type="ECO:0000313" key="2">
    <source>
        <dbReference type="EMBL" id="KAJ5210917.1"/>
    </source>
</evidence>
<dbReference type="EMBL" id="JAPQKP010000001">
    <property type="protein sequence ID" value="KAJ5210917.1"/>
    <property type="molecule type" value="Genomic_DNA"/>
</dbReference>
<comment type="caution">
    <text evidence="2">The sequence shown here is derived from an EMBL/GenBank/DDBJ whole genome shotgun (WGS) entry which is preliminary data.</text>
</comment>
<organism evidence="2 3">
    <name type="scientific">Penicillium cf. griseofulvum</name>
    <dbReference type="NCBI Taxonomy" id="2972120"/>
    <lineage>
        <taxon>Eukaryota</taxon>
        <taxon>Fungi</taxon>
        <taxon>Dikarya</taxon>
        <taxon>Ascomycota</taxon>
        <taxon>Pezizomycotina</taxon>
        <taxon>Eurotiomycetes</taxon>
        <taxon>Eurotiomycetidae</taxon>
        <taxon>Eurotiales</taxon>
        <taxon>Aspergillaceae</taxon>
        <taxon>Penicillium</taxon>
    </lineage>
</organism>
<evidence type="ECO:0000313" key="3">
    <source>
        <dbReference type="Proteomes" id="UP001150879"/>
    </source>
</evidence>
<feature type="transmembrane region" description="Helical" evidence="1">
    <location>
        <begin position="31"/>
        <end position="55"/>
    </location>
</feature>
<reference evidence="2" key="1">
    <citation type="submission" date="2022-11" db="EMBL/GenBank/DDBJ databases">
        <authorList>
            <person name="Petersen C."/>
        </authorList>
    </citation>
    <scope>NUCLEOTIDE SEQUENCE</scope>
    <source>
        <strain evidence="2">IBT 16849</strain>
    </source>
</reference>
<reference evidence="2" key="2">
    <citation type="journal article" date="2023" name="IMA Fungus">
        <title>Comparative genomic study of the Penicillium genus elucidates a diverse pangenome and 15 lateral gene transfer events.</title>
        <authorList>
            <person name="Petersen C."/>
            <person name="Sorensen T."/>
            <person name="Nielsen M.R."/>
            <person name="Sondergaard T.E."/>
            <person name="Sorensen J.L."/>
            <person name="Fitzpatrick D.A."/>
            <person name="Frisvad J.C."/>
            <person name="Nielsen K.L."/>
        </authorList>
    </citation>
    <scope>NUCLEOTIDE SEQUENCE</scope>
    <source>
        <strain evidence="2">IBT 16849</strain>
    </source>
</reference>
<feature type="transmembrane region" description="Helical" evidence="1">
    <location>
        <begin position="240"/>
        <end position="262"/>
    </location>
</feature>
<evidence type="ECO:0000256" key="1">
    <source>
        <dbReference type="SAM" id="Phobius"/>
    </source>
</evidence>
<dbReference type="AlphaFoldDB" id="A0A9W9T658"/>
<sequence length="309" mass="35022">MSPLSLTTLFRINQTTDDKHHFETSWILPPAILASLRGLISLYIFTSIFIFWGWYGTHDDLASIGRSFSFHLADILGHWLLHAIRCHSYSLLCTNRSLGSPRPLATELSHTTQPIVCNDHNIPVSRYGCLLGSHFYSTVVQGDIHQLAKSALLMQRKAKDEYKQFKLTIPQISQHGLNSLFALLEIILPATPPHPFIAIPFLFLMLLLFLCVAYITHETQGWYPYTFLDVGDHGQKSKLVVGYCFGILAAVLIFFHVSWALIHLRCRLTYRRIKRARRDPLRPHDVFDGVVGTRGEQSNEVKGALGLGE</sequence>
<dbReference type="OrthoDB" id="419711at2759"/>